<reference evidence="2 3" key="1">
    <citation type="submission" date="2023-03" db="EMBL/GenBank/DDBJ databases">
        <title>High-quality genome of Scylla paramamosain provides insights in environmental adaptation.</title>
        <authorList>
            <person name="Zhang L."/>
        </authorList>
    </citation>
    <scope>NUCLEOTIDE SEQUENCE [LARGE SCALE GENOMIC DNA]</scope>
    <source>
        <strain evidence="2">LZ_2023a</strain>
        <tissue evidence="2">Muscle</tissue>
    </source>
</reference>
<keyword evidence="3" id="KW-1185">Reference proteome</keyword>
<protein>
    <recommendedName>
        <fullName evidence="4">Phospholipid scramblase</fullName>
    </recommendedName>
</protein>
<comment type="caution">
    <text evidence="2">The sequence shown here is derived from an EMBL/GenBank/DDBJ whole genome shotgun (WGS) entry which is preliminary data.</text>
</comment>
<organism evidence="2 3">
    <name type="scientific">Scylla paramamosain</name>
    <name type="common">Mud crab</name>
    <dbReference type="NCBI Taxonomy" id="85552"/>
    <lineage>
        <taxon>Eukaryota</taxon>
        <taxon>Metazoa</taxon>
        <taxon>Ecdysozoa</taxon>
        <taxon>Arthropoda</taxon>
        <taxon>Crustacea</taxon>
        <taxon>Multicrustacea</taxon>
        <taxon>Malacostraca</taxon>
        <taxon>Eumalacostraca</taxon>
        <taxon>Eucarida</taxon>
        <taxon>Decapoda</taxon>
        <taxon>Pleocyemata</taxon>
        <taxon>Brachyura</taxon>
        <taxon>Eubrachyura</taxon>
        <taxon>Portunoidea</taxon>
        <taxon>Portunidae</taxon>
        <taxon>Portuninae</taxon>
        <taxon>Scylla</taxon>
    </lineage>
</organism>
<proteinExistence type="predicted"/>
<name>A0AAW0UZJ2_SCYPA</name>
<sequence length="291" mass="32238">MTQQQQQPPSYPPTYEVAMLGQPYVIAPMLPYQHYESTLQHYVQLLGLAFPLARPNPPATLQLTRPTILTPPPPSQMSTAPSAPPLSPSPTEIQEQRRFWNHYGLDLVMGFHQIYLHSRTGDKYLLTDASKSLIYTAAIDVETTCFCCTVPRGPGVTFNLTSRNQQHVLTVHRSTQTFWCSSEETEVEVKIPPDMMIGTVEGKGENFTLVNPSGDITCYVEKEEEACCSCNSSSHKVVPVGFPHDLGSLTRFGSGLVITFPAVLDVATRVLLTCCALNLQYAIEEERKSSS</sequence>
<feature type="region of interest" description="Disordered" evidence="1">
    <location>
        <begin position="66"/>
        <end position="91"/>
    </location>
</feature>
<evidence type="ECO:0000313" key="2">
    <source>
        <dbReference type="EMBL" id="KAK8405522.1"/>
    </source>
</evidence>
<evidence type="ECO:0008006" key="4">
    <source>
        <dbReference type="Google" id="ProtNLM"/>
    </source>
</evidence>
<dbReference type="Proteomes" id="UP001487740">
    <property type="component" value="Unassembled WGS sequence"/>
</dbReference>
<dbReference type="EMBL" id="JARAKH010000003">
    <property type="protein sequence ID" value="KAK8405522.1"/>
    <property type="molecule type" value="Genomic_DNA"/>
</dbReference>
<accession>A0AAW0UZJ2</accession>
<gene>
    <name evidence="2" type="ORF">O3P69_001822</name>
</gene>
<evidence type="ECO:0000313" key="3">
    <source>
        <dbReference type="Proteomes" id="UP001487740"/>
    </source>
</evidence>
<evidence type="ECO:0000256" key="1">
    <source>
        <dbReference type="SAM" id="MobiDB-lite"/>
    </source>
</evidence>
<dbReference type="AlphaFoldDB" id="A0AAW0UZJ2"/>